<evidence type="ECO:0000313" key="6">
    <source>
        <dbReference type="Proteomes" id="UP000763447"/>
    </source>
</evidence>
<evidence type="ECO:0000259" key="4">
    <source>
        <dbReference type="PROSITE" id="PS50995"/>
    </source>
</evidence>
<keyword evidence="3" id="KW-0804">Transcription</keyword>
<organism evidence="5 6">
    <name type="scientific">Secundilactobacillus angelensis</name>
    <dbReference type="NCBI Taxonomy" id="2722706"/>
    <lineage>
        <taxon>Bacteria</taxon>
        <taxon>Bacillati</taxon>
        <taxon>Bacillota</taxon>
        <taxon>Bacilli</taxon>
        <taxon>Lactobacillales</taxon>
        <taxon>Lactobacillaceae</taxon>
        <taxon>Secundilactobacillus</taxon>
    </lineage>
</organism>
<dbReference type="PANTHER" id="PTHR42756:SF1">
    <property type="entry name" value="TRANSCRIPTIONAL REPRESSOR OF EMRAB OPERON"/>
    <property type="match status" value="1"/>
</dbReference>
<protein>
    <submittedName>
        <fullName evidence="5">MarR family transcriptional regulator</fullName>
    </submittedName>
</protein>
<sequence>MLVFNDYPVGASALRIVNAHESLIAKDIRVLGLYPGQDTILITLARSGQQAQNTLAKAMQVDHSTVAKSVRRLVNNGLAETGKSSQDGRVTLVQLTPAGLKLAKQVEQICQTVEEQSIQNLSPDEQAVFIKIANKICGNLEKIEV</sequence>
<evidence type="ECO:0000313" key="5">
    <source>
        <dbReference type="EMBL" id="NLR19494.1"/>
    </source>
</evidence>
<keyword evidence="6" id="KW-1185">Reference proteome</keyword>
<dbReference type="Gene3D" id="1.10.10.10">
    <property type="entry name" value="Winged helix-like DNA-binding domain superfamily/Winged helix DNA-binding domain"/>
    <property type="match status" value="1"/>
</dbReference>
<dbReference type="PANTHER" id="PTHR42756">
    <property type="entry name" value="TRANSCRIPTIONAL REGULATOR, MARR"/>
    <property type="match status" value="1"/>
</dbReference>
<reference evidence="5 6" key="1">
    <citation type="submission" date="2020-04" db="EMBL/GenBank/DDBJ databases">
        <title>A novel species of genus Lactobacillus that was isolated from fermented food Zha-chili.</title>
        <authorList>
            <person name="Zhang Z."/>
        </authorList>
    </citation>
    <scope>NUCLEOTIDE SEQUENCE [LARGE SCALE GENOMIC DNA]</scope>
    <source>
        <strain evidence="6">HBUAS51383</strain>
    </source>
</reference>
<dbReference type="EMBL" id="JAAXLJ010000028">
    <property type="protein sequence ID" value="NLR19494.1"/>
    <property type="molecule type" value="Genomic_DNA"/>
</dbReference>
<dbReference type="Pfam" id="PF13463">
    <property type="entry name" value="HTH_27"/>
    <property type="match status" value="1"/>
</dbReference>
<dbReference type="RefSeq" id="WP_168926051.1">
    <property type="nucleotide sequence ID" value="NZ_JAAXLJ010000028.1"/>
</dbReference>
<proteinExistence type="predicted"/>
<keyword evidence="1" id="KW-0805">Transcription regulation</keyword>
<keyword evidence="2" id="KW-0238">DNA-binding</keyword>
<dbReference type="PRINTS" id="PR00598">
    <property type="entry name" value="HTHMARR"/>
</dbReference>
<dbReference type="Proteomes" id="UP000763447">
    <property type="component" value="Unassembled WGS sequence"/>
</dbReference>
<dbReference type="InterPro" id="IPR036390">
    <property type="entry name" value="WH_DNA-bd_sf"/>
</dbReference>
<dbReference type="InterPro" id="IPR036388">
    <property type="entry name" value="WH-like_DNA-bd_sf"/>
</dbReference>
<dbReference type="SUPFAM" id="SSF46785">
    <property type="entry name" value="Winged helix' DNA-binding domain"/>
    <property type="match status" value="1"/>
</dbReference>
<evidence type="ECO:0000256" key="3">
    <source>
        <dbReference type="ARBA" id="ARBA00023163"/>
    </source>
</evidence>
<name>A0ABX1L240_9LACO</name>
<dbReference type="InterPro" id="IPR000835">
    <property type="entry name" value="HTH_MarR-typ"/>
</dbReference>
<dbReference type="SMART" id="SM00347">
    <property type="entry name" value="HTH_MARR"/>
    <property type="match status" value="1"/>
</dbReference>
<evidence type="ECO:0000256" key="1">
    <source>
        <dbReference type="ARBA" id="ARBA00023015"/>
    </source>
</evidence>
<dbReference type="PROSITE" id="PS50995">
    <property type="entry name" value="HTH_MARR_2"/>
    <property type="match status" value="1"/>
</dbReference>
<feature type="domain" description="HTH marR-type" evidence="4">
    <location>
        <begin position="1"/>
        <end position="138"/>
    </location>
</feature>
<gene>
    <name evidence="5" type="ORF">HC026_11375</name>
</gene>
<accession>A0ABX1L240</accession>
<evidence type="ECO:0000256" key="2">
    <source>
        <dbReference type="ARBA" id="ARBA00023125"/>
    </source>
</evidence>
<comment type="caution">
    <text evidence="5">The sequence shown here is derived from an EMBL/GenBank/DDBJ whole genome shotgun (WGS) entry which is preliminary data.</text>
</comment>